<dbReference type="GO" id="GO:1901605">
    <property type="term" value="P:alpha-amino acid metabolic process"/>
    <property type="evidence" value="ECO:0007669"/>
    <property type="project" value="TreeGrafter"/>
</dbReference>
<dbReference type="CDD" id="cd00609">
    <property type="entry name" value="AAT_like"/>
    <property type="match status" value="1"/>
</dbReference>
<evidence type="ECO:0000313" key="6">
    <source>
        <dbReference type="EMBL" id="SVB20974.1"/>
    </source>
</evidence>
<dbReference type="Gene3D" id="3.40.640.10">
    <property type="entry name" value="Type I PLP-dependent aspartate aminotransferase-like (Major domain)"/>
    <property type="match status" value="1"/>
</dbReference>
<dbReference type="EMBL" id="UINC01032772">
    <property type="protein sequence ID" value="SVB20974.1"/>
    <property type="molecule type" value="Genomic_DNA"/>
</dbReference>
<evidence type="ECO:0000256" key="1">
    <source>
        <dbReference type="ARBA" id="ARBA00001933"/>
    </source>
</evidence>
<dbReference type="GO" id="GO:0008483">
    <property type="term" value="F:transaminase activity"/>
    <property type="evidence" value="ECO:0007669"/>
    <property type="project" value="UniProtKB-KW"/>
</dbReference>
<dbReference type="InterPro" id="IPR004839">
    <property type="entry name" value="Aminotransferase_I/II_large"/>
</dbReference>
<dbReference type="SUPFAM" id="SSF53383">
    <property type="entry name" value="PLP-dependent transferases"/>
    <property type="match status" value="1"/>
</dbReference>
<organism evidence="6">
    <name type="scientific">marine metagenome</name>
    <dbReference type="NCBI Taxonomy" id="408172"/>
    <lineage>
        <taxon>unclassified sequences</taxon>
        <taxon>metagenomes</taxon>
        <taxon>ecological metagenomes</taxon>
    </lineage>
</organism>
<dbReference type="InterPro" id="IPR015424">
    <property type="entry name" value="PyrdxlP-dep_Trfase"/>
</dbReference>
<dbReference type="Pfam" id="PF00155">
    <property type="entry name" value="Aminotran_1_2"/>
    <property type="match status" value="1"/>
</dbReference>
<keyword evidence="4" id="KW-0663">Pyridoxal phosphate</keyword>
<gene>
    <name evidence="6" type="ORF">METZ01_LOCUS173828</name>
</gene>
<evidence type="ECO:0000256" key="4">
    <source>
        <dbReference type="ARBA" id="ARBA00022898"/>
    </source>
</evidence>
<dbReference type="GO" id="GO:0030170">
    <property type="term" value="F:pyridoxal phosphate binding"/>
    <property type="evidence" value="ECO:0007669"/>
    <property type="project" value="InterPro"/>
</dbReference>
<dbReference type="Gene3D" id="3.90.1150.10">
    <property type="entry name" value="Aspartate Aminotransferase, domain 1"/>
    <property type="match status" value="1"/>
</dbReference>
<dbReference type="InterPro" id="IPR050859">
    <property type="entry name" value="Class-I_PLP-dep_aminotransf"/>
</dbReference>
<keyword evidence="2" id="KW-0032">Aminotransferase</keyword>
<comment type="cofactor">
    <cofactor evidence="1">
        <name>pyridoxal 5'-phosphate</name>
        <dbReference type="ChEBI" id="CHEBI:597326"/>
    </cofactor>
</comment>
<name>A0A382C515_9ZZZZ</name>
<protein>
    <recommendedName>
        <fullName evidence="5">Aminotransferase class I/classII large domain-containing protein</fullName>
    </recommendedName>
</protein>
<accession>A0A382C515</accession>
<feature type="domain" description="Aminotransferase class I/classII large" evidence="5">
    <location>
        <begin position="77"/>
        <end position="389"/>
    </location>
</feature>
<reference evidence="6" key="1">
    <citation type="submission" date="2018-05" db="EMBL/GenBank/DDBJ databases">
        <authorList>
            <person name="Lanie J.A."/>
            <person name="Ng W.-L."/>
            <person name="Kazmierczak K.M."/>
            <person name="Andrzejewski T.M."/>
            <person name="Davidsen T.M."/>
            <person name="Wayne K.J."/>
            <person name="Tettelin H."/>
            <person name="Glass J.I."/>
            <person name="Rusch D."/>
            <person name="Podicherti R."/>
            <person name="Tsui H.-C.T."/>
            <person name="Winkler M.E."/>
        </authorList>
    </citation>
    <scope>NUCLEOTIDE SEQUENCE</scope>
</reference>
<dbReference type="InterPro" id="IPR015421">
    <property type="entry name" value="PyrdxlP-dep_Trfase_major"/>
</dbReference>
<keyword evidence="3" id="KW-0808">Transferase</keyword>
<dbReference type="PANTHER" id="PTHR42790:SF19">
    <property type="entry name" value="KYNURENINE_ALPHA-AMINOADIPATE AMINOTRANSFERASE, MITOCHONDRIAL"/>
    <property type="match status" value="1"/>
</dbReference>
<evidence type="ECO:0000256" key="3">
    <source>
        <dbReference type="ARBA" id="ARBA00022679"/>
    </source>
</evidence>
<evidence type="ECO:0000256" key="2">
    <source>
        <dbReference type="ARBA" id="ARBA00022576"/>
    </source>
</evidence>
<evidence type="ECO:0000259" key="5">
    <source>
        <dbReference type="Pfam" id="PF00155"/>
    </source>
</evidence>
<dbReference type="AlphaFoldDB" id="A0A382C515"/>
<proteinExistence type="predicted"/>
<sequence>MENTFYENGGYMSTSSNFNFDNLWSEKSTDAERVITNHAKYDFAIAYPPFEAVPMYGLIDGLKSKVDADLEKVSIEMAYYPHIQGDESLREFTANKIYGDRGIKADKDSIVLCNGSGEANGFIIQALINPGDYVITEQYVYMGTTKQLTHYDANIVGSPMDEQGLIPEKLEDTILNIKNKHGVIPKMLYTIPEHQNPTGSTLPKSRRIEIINICHKYGIPILEDDCYIDNRFEGSPEPAFASLDDSGMVIYVGTFSKLIAPGLRMGYFTASDEVIDRILSVKVGSGPNQFTAYAIDGFLRNNLETHKNTYDKILKDKKEAMEKGLLEAFSDTNSKWSSPKGGCYTWFEMTDGTDISEVRNEVFNRGVGYIAGDMFAPNGDGQNMARLCFAFEPVEKNYEGIIELATIFKDLNVI</sequence>
<dbReference type="PANTHER" id="PTHR42790">
    <property type="entry name" value="AMINOTRANSFERASE"/>
    <property type="match status" value="1"/>
</dbReference>
<dbReference type="InterPro" id="IPR015422">
    <property type="entry name" value="PyrdxlP-dep_Trfase_small"/>
</dbReference>